<organism evidence="1">
    <name type="scientific">Arundo donax</name>
    <name type="common">Giant reed</name>
    <name type="synonym">Donax arundinaceus</name>
    <dbReference type="NCBI Taxonomy" id="35708"/>
    <lineage>
        <taxon>Eukaryota</taxon>
        <taxon>Viridiplantae</taxon>
        <taxon>Streptophyta</taxon>
        <taxon>Embryophyta</taxon>
        <taxon>Tracheophyta</taxon>
        <taxon>Spermatophyta</taxon>
        <taxon>Magnoliopsida</taxon>
        <taxon>Liliopsida</taxon>
        <taxon>Poales</taxon>
        <taxon>Poaceae</taxon>
        <taxon>PACMAD clade</taxon>
        <taxon>Arundinoideae</taxon>
        <taxon>Arundineae</taxon>
        <taxon>Arundo</taxon>
    </lineage>
</organism>
<protein>
    <submittedName>
        <fullName evidence="1">Uncharacterized protein</fullName>
    </submittedName>
</protein>
<accession>A0A0A9GDL2</accession>
<sequence>MASKKIRRKEKIDFLQDFRDRGLSLR</sequence>
<evidence type="ECO:0000313" key="1">
    <source>
        <dbReference type="EMBL" id="JAE23155.1"/>
    </source>
</evidence>
<dbReference type="AlphaFoldDB" id="A0A0A9GDL2"/>
<name>A0A0A9GDL2_ARUDO</name>
<dbReference type="EMBL" id="GBRH01174741">
    <property type="protein sequence ID" value="JAE23155.1"/>
    <property type="molecule type" value="Transcribed_RNA"/>
</dbReference>
<reference evidence="1" key="1">
    <citation type="submission" date="2014-09" db="EMBL/GenBank/DDBJ databases">
        <authorList>
            <person name="Magalhaes I.L.F."/>
            <person name="Oliveira U."/>
            <person name="Santos F.R."/>
            <person name="Vidigal T.H.D.A."/>
            <person name="Brescovit A.D."/>
            <person name="Santos A.J."/>
        </authorList>
    </citation>
    <scope>NUCLEOTIDE SEQUENCE</scope>
    <source>
        <tissue evidence="1">Shoot tissue taken approximately 20 cm above the soil surface</tissue>
    </source>
</reference>
<proteinExistence type="predicted"/>
<reference evidence="1" key="2">
    <citation type="journal article" date="2015" name="Data Brief">
        <title>Shoot transcriptome of the giant reed, Arundo donax.</title>
        <authorList>
            <person name="Barrero R.A."/>
            <person name="Guerrero F.D."/>
            <person name="Moolhuijzen P."/>
            <person name="Goolsby J.A."/>
            <person name="Tidwell J."/>
            <person name="Bellgard S.E."/>
            <person name="Bellgard M.I."/>
        </authorList>
    </citation>
    <scope>NUCLEOTIDE SEQUENCE</scope>
    <source>
        <tissue evidence="1">Shoot tissue taken approximately 20 cm above the soil surface</tissue>
    </source>
</reference>